<evidence type="ECO:0000313" key="6">
    <source>
        <dbReference type="EMBL" id="KAF5795708.1"/>
    </source>
</evidence>
<dbReference type="SUPFAM" id="SSF52833">
    <property type="entry name" value="Thioredoxin-like"/>
    <property type="match status" value="1"/>
</dbReference>
<comment type="similarity">
    <text evidence="2">Belongs to the glutaredoxin family. CC-type subfamily.</text>
</comment>
<name>A0A9K3IFB0_HELAN</name>
<comment type="caution">
    <text evidence="6">The sequence shown here is derived from an EMBL/GenBank/DDBJ whole genome shotgun (WGS) entry which is preliminary data.</text>
</comment>
<dbReference type="Gene3D" id="3.40.30.10">
    <property type="entry name" value="Glutaredoxin"/>
    <property type="match status" value="1"/>
</dbReference>
<reference evidence="6" key="1">
    <citation type="journal article" date="2017" name="Nature">
        <title>The sunflower genome provides insights into oil metabolism, flowering and Asterid evolution.</title>
        <authorList>
            <person name="Badouin H."/>
            <person name="Gouzy J."/>
            <person name="Grassa C.J."/>
            <person name="Murat F."/>
            <person name="Staton S.E."/>
            <person name="Cottret L."/>
            <person name="Lelandais-Briere C."/>
            <person name="Owens G.L."/>
            <person name="Carrere S."/>
            <person name="Mayjonade B."/>
            <person name="Legrand L."/>
            <person name="Gill N."/>
            <person name="Kane N.C."/>
            <person name="Bowers J.E."/>
            <person name="Hubner S."/>
            <person name="Bellec A."/>
            <person name="Berard A."/>
            <person name="Berges H."/>
            <person name="Blanchet N."/>
            <person name="Boniface M.C."/>
            <person name="Brunel D."/>
            <person name="Catrice O."/>
            <person name="Chaidir N."/>
            <person name="Claudel C."/>
            <person name="Donnadieu C."/>
            <person name="Faraut T."/>
            <person name="Fievet G."/>
            <person name="Helmstetter N."/>
            <person name="King M."/>
            <person name="Knapp S.J."/>
            <person name="Lai Z."/>
            <person name="Le Paslier M.C."/>
            <person name="Lippi Y."/>
            <person name="Lorenzon L."/>
            <person name="Mandel J.R."/>
            <person name="Marage G."/>
            <person name="Marchand G."/>
            <person name="Marquand E."/>
            <person name="Bret-Mestries E."/>
            <person name="Morien E."/>
            <person name="Nambeesan S."/>
            <person name="Nguyen T."/>
            <person name="Pegot-Espagnet P."/>
            <person name="Pouilly N."/>
            <person name="Raftis F."/>
            <person name="Sallet E."/>
            <person name="Schiex T."/>
            <person name="Thomas J."/>
            <person name="Vandecasteele C."/>
            <person name="Vares D."/>
            <person name="Vear F."/>
            <person name="Vautrin S."/>
            <person name="Crespi M."/>
            <person name="Mangin B."/>
            <person name="Burke J.M."/>
            <person name="Salse J."/>
            <person name="Munos S."/>
            <person name="Vincourt P."/>
            <person name="Rieseberg L.H."/>
            <person name="Langlade N.B."/>
        </authorList>
    </citation>
    <scope>NUCLEOTIDE SEQUENCE</scope>
    <source>
        <tissue evidence="6">Leaves</tissue>
    </source>
</reference>
<evidence type="ECO:0000256" key="4">
    <source>
        <dbReference type="ARBA" id="ARBA00023284"/>
    </source>
</evidence>
<keyword evidence="3" id="KW-0963">Cytoplasm</keyword>
<reference evidence="6" key="2">
    <citation type="submission" date="2020-06" db="EMBL/GenBank/DDBJ databases">
        <title>Helianthus annuus Genome sequencing and assembly Release 2.</title>
        <authorList>
            <person name="Gouzy J."/>
            <person name="Langlade N."/>
            <person name="Munos S."/>
        </authorList>
    </citation>
    <scope>NUCLEOTIDE SEQUENCE</scope>
    <source>
        <tissue evidence="6">Leaves</tissue>
    </source>
</reference>
<protein>
    <submittedName>
        <fullName evidence="6">Thioredoxin-disulfide reductase</fullName>
        <ecNumber evidence="6">1.8.1.9</ecNumber>
    </submittedName>
</protein>
<dbReference type="PANTHER" id="PTHR10168">
    <property type="entry name" value="GLUTAREDOXIN"/>
    <property type="match status" value="1"/>
</dbReference>
<dbReference type="Gramene" id="mRNA:HanXRQr2_Chr08g0342941">
    <property type="protein sequence ID" value="CDS:HanXRQr2_Chr08g0342941.1"/>
    <property type="gene ID" value="HanXRQr2_Chr08g0342941"/>
</dbReference>
<dbReference type="GO" id="GO:0004791">
    <property type="term" value="F:thioredoxin-disulfide reductase (NADPH) activity"/>
    <property type="evidence" value="ECO:0007669"/>
    <property type="project" value="UniProtKB-EC"/>
</dbReference>
<keyword evidence="6" id="KW-0560">Oxidoreductase</keyword>
<keyword evidence="7" id="KW-1185">Reference proteome</keyword>
<accession>A0A9K3IFB0</accession>
<sequence length="105" mass="11662">MDMVMRMVTEWPVVIFSRTSCCMCHSIKSLFFELGVNPAVYELDEIDKGHEIEQSLLRRGRNPPAVFIGGEYVGGASKIISLHLEQSLQPMLVNAGALLQEPAVN</sequence>
<feature type="domain" description="Glutaredoxin" evidence="5">
    <location>
        <begin position="13"/>
        <end position="73"/>
    </location>
</feature>
<evidence type="ECO:0000259" key="5">
    <source>
        <dbReference type="Pfam" id="PF00462"/>
    </source>
</evidence>
<dbReference type="Proteomes" id="UP000215914">
    <property type="component" value="Unassembled WGS sequence"/>
</dbReference>
<evidence type="ECO:0000256" key="2">
    <source>
        <dbReference type="ARBA" id="ARBA00007568"/>
    </source>
</evidence>
<dbReference type="PROSITE" id="PS51354">
    <property type="entry name" value="GLUTAREDOXIN_2"/>
    <property type="match status" value="1"/>
</dbReference>
<dbReference type="EMBL" id="MNCJ02000323">
    <property type="protein sequence ID" value="KAF5795708.1"/>
    <property type="molecule type" value="Genomic_DNA"/>
</dbReference>
<dbReference type="CDD" id="cd03419">
    <property type="entry name" value="GRX_GRXh_1_2_like"/>
    <property type="match status" value="1"/>
</dbReference>
<proteinExistence type="inferred from homology"/>
<dbReference type="InterPro" id="IPR036249">
    <property type="entry name" value="Thioredoxin-like_sf"/>
</dbReference>
<organism evidence="6 7">
    <name type="scientific">Helianthus annuus</name>
    <name type="common">Common sunflower</name>
    <dbReference type="NCBI Taxonomy" id="4232"/>
    <lineage>
        <taxon>Eukaryota</taxon>
        <taxon>Viridiplantae</taxon>
        <taxon>Streptophyta</taxon>
        <taxon>Embryophyta</taxon>
        <taxon>Tracheophyta</taxon>
        <taxon>Spermatophyta</taxon>
        <taxon>Magnoliopsida</taxon>
        <taxon>eudicotyledons</taxon>
        <taxon>Gunneridae</taxon>
        <taxon>Pentapetalae</taxon>
        <taxon>asterids</taxon>
        <taxon>campanulids</taxon>
        <taxon>Asterales</taxon>
        <taxon>Asteraceae</taxon>
        <taxon>Asteroideae</taxon>
        <taxon>Heliantheae alliance</taxon>
        <taxon>Heliantheae</taxon>
        <taxon>Helianthus</taxon>
    </lineage>
</organism>
<keyword evidence="4" id="KW-0676">Redox-active center</keyword>
<evidence type="ECO:0000256" key="3">
    <source>
        <dbReference type="ARBA" id="ARBA00022490"/>
    </source>
</evidence>
<gene>
    <name evidence="6" type="ORF">HanXRQr2_Chr08g0342941</name>
</gene>
<dbReference type="InterPro" id="IPR014025">
    <property type="entry name" value="Glutaredoxin_subgr"/>
</dbReference>
<dbReference type="OrthoDB" id="418495at2759"/>
<dbReference type="NCBIfam" id="TIGR02189">
    <property type="entry name" value="GlrX-like_plant"/>
    <property type="match status" value="1"/>
</dbReference>
<dbReference type="EC" id="1.8.1.9" evidence="6"/>
<dbReference type="InterPro" id="IPR002109">
    <property type="entry name" value="Glutaredoxin"/>
</dbReference>
<dbReference type="AlphaFoldDB" id="A0A9K3IFB0"/>
<comment type="subcellular location">
    <subcellularLocation>
        <location evidence="1">Cytoplasm</location>
    </subcellularLocation>
</comment>
<evidence type="ECO:0000313" key="7">
    <source>
        <dbReference type="Proteomes" id="UP000215914"/>
    </source>
</evidence>
<dbReference type="PRINTS" id="PR00160">
    <property type="entry name" value="GLUTAREDOXIN"/>
</dbReference>
<dbReference type="Pfam" id="PF00462">
    <property type="entry name" value="Glutaredoxin"/>
    <property type="match status" value="1"/>
</dbReference>
<dbReference type="GO" id="GO:0005737">
    <property type="term" value="C:cytoplasm"/>
    <property type="evidence" value="ECO:0007669"/>
    <property type="project" value="UniProtKB-SubCell"/>
</dbReference>
<dbReference type="InterPro" id="IPR011905">
    <property type="entry name" value="GlrX-like_pln_2"/>
</dbReference>
<evidence type="ECO:0000256" key="1">
    <source>
        <dbReference type="ARBA" id="ARBA00004496"/>
    </source>
</evidence>